<evidence type="ECO:0000256" key="11">
    <source>
        <dbReference type="ARBA" id="ARBA00030210"/>
    </source>
</evidence>
<feature type="region of interest" description="Disordered" evidence="14">
    <location>
        <begin position="271"/>
        <end position="298"/>
    </location>
</feature>
<evidence type="ECO:0000256" key="4">
    <source>
        <dbReference type="ARBA" id="ARBA00022490"/>
    </source>
</evidence>
<comment type="subcellular location">
    <subcellularLocation>
        <location evidence="1">Cytoplasm</location>
    </subcellularLocation>
</comment>
<feature type="region of interest" description="Disordered" evidence="14">
    <location>
        <begin position="1"/>
        <end position="172"/>
    </location>
</feature>
<feature type="compositionally biased region" description="Polar residues" evidence="14">
    <location>
        <begin position="18"/>
        <end position="29"/>
    </location>
</feature>
<evidence type="ECO:0000256" key="1">
    <source>
        <dbReference type="ARBA" id="ARBA00004496"/>
    </source>
</evidence>
<dbReference type="PROSITE" id="PS00301">
    <property type="entry name" value="G_TR_1"/>
    <property type="match status" value="1"/>
</dbReference>
<feature type="compositionally biased region" description="Low complexity" evidence="14">
    <location>
        <begin position="74"/>
        <end position="95"/>
    </location>
</feature>
<comment type="similarity">
    <text evidence="2">Belongs to the TRAFAC class translation factor GTPase superfamily. Classic translation factor GTPase family. EF-Tu/EF-1A subfamily.</text>
</comment>
<dbReference type="InterPro" id="IPR003285">
    <property type="entry name" value="Sup35"/>
</dbReference>
<sequence length="753" mass="80144">MSNPPQNWEDGLNDHQRLAQQASRMNLNNAARAPAFNPGAQSFNAGASSFTPGGGYGGGYGQYPQYGGQGGYGQQQQQQQQQYGGYGQQNPQYSGNQGGYGGQQGGYNGYNAYNQAPGQAYNSNPNNQYQQPPQQEAPKPAAPSGPAKTISLGGGPAKSISLGGGPAKSISLGGGPAKTVSLGGGPAKTVSLGGGPAKTVSLGGPAKTVSLGGGGAKAVSIGASADAAKPAEVKEVKKAEAKVATPPASPKPAAAEVAAAATPEKVAAVEKSESKISRANEKREAAAEKREADAIAKAQEEEVDDEIVNDMYGKEHINVVFMGHVDAGKSTMGGNILFLTGMVDKRTMEKYEREAKEQNRESWYLSWALDSTKEERAKGKTVEVGRAYFETEKRKYTILDAPGHKSFVPHMIGGAAQADVGVLVISARKGEYETGFEKGGQTREHAVLAKTQGVNKLIVAVNKMDDPTVQWSKERYDECTTKLAQFLKGTGYNPKTDVHFMPVSGFTGAGLKDRVDPKVCPWYDGPSLLEYLDGMPMQERKLNAPLMMPISVKYKDMGTVIEGKIESGHIKKGQSILIMPNKDVVEVTNMFAESEEEVDMATCGDQVRLRLKGIEEEDVMPGFVVCGVKKPVHAVTAFEAQVAIIELPSLLTAGFSCVLHVHTAVEEVTFGALLHKLDKTNRRSKKAPAFATRGMKIIARLELAGPVCVETFEDYPQLGRFTLRDQGNTIAIGKITKLITQEVVEAEAAAAAQ</sequence>
<dbReference type="Proteomes" id="UP000033140">
    <property type="component" value="Unassembled WGS sequence"/>
</dbReference>
<comment type="caution">
    <text evidence="16">The sequence shown here is derived from an EMBL/GenBank/DDBJ whole genome shotgun (WGS) entry which is preliminary data.</text>
</comment>
<dbReference type="InterPro" id="IPR031157">
    <property type="entry name" value="G_TR_CS"/>
</dbReference>
<reference evidence="16 17" key="1">
    <citation type="journal article" date="2011" name="J. Gen. Appl. Microbiol.">
        <title>Draft genome sequencing of the enigmatic yeast Saitoella complicata.</title>
        <authorList>
            <person name="Nishida H."/>
            <person name="Hamamoto M."/>
            <person name="Sugiyama J."/>
        </authorList>
    </citation>
    <scope>NUCLEOTIDE SEQUENCE [LARGE SCALE GENOMIC DNA]</scope>
    <source>
        <strain evidence="16 17">NRRL Y-17804</strain>
    </source>
</reference>
<dbReference type="InterPro" id="IPR009001">
    <property type="entry name" value="Transl_elong_EF1A/Init_IF2_C"/>
</dbReference>
<dbReference type="FunFam" id="2.40.30.10:FF:000061">
    <property type="entry name" value="Translation release factor eRF3, putative"/>
    <property type="match status" value="1"/>
</dbReference>
<keyword evidence="8" id="KW-0648">Protein biosynthesis</keyword>
<evidence type="ECO:0000256" key="10">
    <source>
        <dbReference type="ARBA" id="ARBA00029585"/>
    </source>
</evidence>
<evidence type="ECO:0000256" key="8">
    <source>
        <dbReference type="ARBA" id="ARBA00022917"/>
    </source>
</evidence>
<dbReference type="InterPro" id="IPR009000">
    <property type="entry name" value="Transl_B-barrel_sf"/>
</dbReference>
<evidence type="ECO:0000256" key="6">
    <source>
        <dbReference type="ARBA" id="ARBA00022737"/>
    </source>
</evidence>
<evidence type="ECO:0000256" key="12">
    <source>
        <dbReference type="ARBA" id="ARBA00030845"/>
    </source>
</evidence>
<name>A0A0E9NBD0_SAICN</name>
<dbReference type="CDD" id="cd03704">
    <property type="entry name" value="eRF3_C_III"/>
    <property type="match status" value="1"/>
</dbReference>
<evidence type="ECO:0000256" key="2">
    <source>
        <dbReference type="ARBA" id="ARBA00007249"/>
    </source>
</evidence>
<dbReference type="Pfam" id="PF22594">
    <property type="entry name" value="GTP-eEF1A_C"/>
    <property type="match status" value="1"/>
</dbReference>
<keyword evidence="5" id="KW-0597">Phosphoprotein</keyword>
<dbReference type="GO" id="GO:0018444">
    <property type="term" value="C:translation release factor complex"/>
    <property type="evidence" value="ECO:0007669"/>
    <property type="project" value="UniProtKB-ARBA"/>
</dbReference>
<dbReference type="PRINTS" id="PR01343">
    <property type="entry name" value="YEASTERF"/>
</dbReference>
<dbReference type="Gene3D" id="3.40.50.300">
    <property type="entry name" value="P-loop containing nucleotide triphosphate hydrolases"/>
    <property type="match status" value="1"/>
</dbReference>
<dbReference type="OMA" id="TNESVCA"/>
<accession>A0A0E9NBD0</accession>
<dbReference type="InterPro" id="IPR050100">
    <property type="entry name" value="TRAFAC_GTPase_members"/>
</dbReference>
<feature type="domain" description="Tr-type G" evidence="15">
    <location>
        <begin position="314"/>
        <end position="546"/>
    </location>
</feature>
<dbReference type="InterPro" id="IPR054696">
    <property type="entry name" value="GTP-eEF1A_C"/>
</dbReference>
<dbReference type="FunFam" id="3.40.50.300:FF:000503">
    <property type="entry name" value="Peptide chain release factor subunit 3"/>
    <property type="match status" value="1"/>
</dbReference>
<reference evidence="16 17" key="3">
    <citation type="journal article" date="2015" name="Genome Announc.">
        <title>Draft Genome Sequence of the Archiascomycetous Yeast Saitoella complicata.</title>
        <authorList>
            <person name="Yamauchi K."/>
            <person name="Kondo S."/>
            <person name="Hamamoto M."/>
            <person name="Takahashi Y."/>
            <person name="Ogura Y."/>
            <person name="Hayashi T."/>
            <person name="Nishida H."/>
        </authorList>
    </citation>
    <scope>NUCLEOTIDE SEQUENCE [LARGE SCALE GENOMIC DNA]</scope>
    <source>
        <strain evidence="16 17">NRRL Y-17804</strain>
    </source>
</reference>
<dbReference type="SUPFAM" id="SSF50465">
    <property type="entry name" value="EF-Tu/eEF-1alpha/eIF2-gamma C-terminal domain"/>
    <property type="match status" value="1"/>
</dbReference>
<evidence type="ECO:0000256" key="3">
    <source>
        <dbReference type="ARBA" id="ARBA00015765"/>
    </source>
</evidence>
<keyword evidence="4" id="KW-0963">Cytoplasm</keyword>
<dbReference type="SUPFAM" id="SSF52540">
    <property type="entry name" value="P-loop containing nucleoside triphosphate hydrolases"/>
    <property type="match status" value="1"/>
</dbReference>
<keyword evidence="17" id="KW-1185">Reference proteome</keyword>
<dbReference type="GO" id="GO:0000288">
    <property type="term" value="P:nuclear-transcribed mRNA catabolic process, deadenylation-dependent decay"/>
    <property type="evidence" value="ECO:0007669"/>
    <property type="project" value="InterPro"/>
</dbReference>
<dbReference type="FunFam" id="2.40.30.10:FF:000017">
    <property type="entry name" value="Eukaryotic peptide chain release factor GTP-binding subunit"/>
    <property type="match status" value="1"/>
</dbReference>
<dbReference type="EMBL" id="BACD03000006">
    <property type="protein sequence ID" value="GAO47001.1"/>
    <property type="molecule type" value="Genomic_DNA"/>
</dbReference>
<proteinExistence type="inferred from homology"/>
<dbReference type="GO" id="GO:0005525">
    <property type="term" value="F:GTP binding"/>
    <property type="evidence" value="ECO:0007669"/>
    <property type="project" value="UniProtKB-KW"/>
</dbReference>
<evidence type="ECO:0000256" key="5">
    <source>
        <dbReference type="ARBA" id="ARBA00022553"/>
    </source>
</evidence>
<reference evidence="16 17" key="2">
    <citation type="journal article" date="2014" name="J. Gen. Appl. Microbiol.">
        <title>The early diverging ascomycetous budding yeast Saitoella complicata has three histone deacetylases belonging to the Clr6, Hos2, and Rpd3 lineages.</title>
        <authorList>
            <person name="Nishida H."/>
            <person name="Matsumoto T."/>
            <person name="Kondo S."/>
            <person name="Hamamoto M."/>
            <person name="Yoshikawa H."/>
        </authorList>
    </citation>
    <scope>NUCLEOTIDE SEQUENCE [LARGE SCALE GENOMIC DNA]</scope>
    <source>
        <strain evidence="16 17">NRRL Y-17804</strain>
    </source>
</reference>
<evidence type="ECO:0000256" key="9">
    <source>
        <dbReference type="ARBA" id="ARBA00023134"/>
    </source>
</evidence>
<dbReference type="STRING" id="698492.A0A0E9NBD0"/>
<evidence type="ECO:0000256" key="14">
    <source>
        <dbReference type="SAM" id="MobiDB-lite"/>
    </source>
</evidence>
<evidence type="ECO:0000259" key="15">
    <source>
        <dbReference type="PROSITE" id="PS51722"/>
    </source>
</evidence>
<feature type="compositionally biased region" description="Low complexity" evidence="14">
    <location>
        <begin position="109"/>
        <end position="148"/>
    </location>
</feature>
<evidence type="ECO:0000313" key="17">
    <source>
        <dbReference type="Proteomes" id="UP000033140"/>
    </source>
</evidence>
<dbReference type="Pfam" id="PF03144">
    <property type="entry name" value="GTP_EFTU_D2"/>
    <property type="match status" value="1"/>
</dbReference>
<feature type="compositionally biased region" description="Gly residues" evidence="14">
    <location>
        <begin position="152"/>
        <end position="172"/>
    </location>
</feature>
<dbReference type="GO" id="GO:0003924">
    <property type="term" value="F:GTPase activity"/>
    <property type="evidence" value="ECO:0007669"/>
    <property type="project" value="InterPro"/>
</dbReference>
<keyword evidence="6" id="KW-0677">Repeat</keyword>
<dbReference type="GO" id="GO:0002181">
    <property type="term" value="P:cytoplasmic translation"/>
    <property type="evidence" value="ECO:0007669"/>
    <property type="project" value="UniProtKB-ARBA"/>
</dbReference>
<dbReference type="Gene3D" id="2.40.30.10">
    <property type="entry name" value="Translation factors"/>
    <property type="match status" value="2"/>
</dbReference>
<protein>
    <recommendedName>
        <fullName evidence="3">Eukaryotic peptide chain release factor GTP-binding subunit</fullName>
    </recommendedName>
    <alternativeName>
        <fullName evidence="13">ERF-3</fullName>
    </alternativeName>
    <alternativeName>
        <fullName evidence="12">ERF2</fullName>
    </alternativeName>
    <alternativeName>
        <fullName evidence="10">Polypeptide release factor 3</fullName>
    </alternativeName>
    <alternativeName>
        <fullName evidence="11">Translation release factor 3</fullName>
    </alternativeName>
</protein>
<feature type="compositionally biased region" description="Gly residues" evidence="14">
    <location>
        <begin position="52"/>
        <end position="73"/>
    </location>
</feature>
<dbReference type="CDD" id="cd04089">
    <property type="entry name" value="eRF3_II"/>
    <property type="match status" value="1"/>
</dbReference>
<organism evidence="16 17">
    <name type="scientific">Saitoella complicata (strain BCRC 22490 / CBS 7301 / JCM 7358 / NBRC 10748 / NRRL Y-17804)</name>
    <dbReference type="NCBI Taxonomy" id="698492"/>
    <lineage>
        <taxon>Eukaryota</taxon>
        <taxon>Fungi</taxon>
        <taxon>Dikarya</taxon>
        <taxon>Ascomycota</taxon>
        <taxon>Taphrinomycotina</taxon>
        <taxon>Taphrinomycotina incertae sedis</taxon>
        <taxon>Saitoella</taxon>
    </lineage>
</organism>
<dbReference type="GO" id="GO:0003747">
    <property type="term" value="F:translation release factor activity"/>
    <property type="evidence" value="ECO:0007669"/>
    <property type="project" value="InterPro"/>
</dbReference>
<dbReference type="Pfam" id="PF00009">
    <property type="entry name" value="GTP_EFTU"/>
    <property type="match status" value="1"/>
</dbReference>
<dbReference type="SUPFAM" id="SSF50447">
    <property type="entry name" value="Translation proteins"/>
    <property type="match status" value="1"/>
</dbReference>
<dbReference type="PROSITE" id="PS51722">
    <property type="entry name" value="G_TR_2"/>
    <property type="match status" value="1"/>
</dbReference>
<keyword evidence="9" id="KW-0342">GTP-binding</keyword>
<dbReference type="PANTHER" id="PTHR23115">
    <property type="entry name" value="TRANSLATION FACTOR"/>
    <property type="match status" value="1"/>
</dbReference>
<feature type="compositionally biased region" description="Polar residues" evidence="14">
    <location>
        <begin position="39"/>
        <end position="51"/>
    </location>
</feature>
<dbReference type="CDD" id="cd01883">
    <property type="entry name" value="EF1_alpha"/>
    <property type="match status" value="1"/>
</dbReference>
<feature type="compositionally biased region" description="Gly residues" evidence="14">
    <location>
        <begin position="96"/>
        <end position="108"/>
    </location>
</feature>
<dbReference type="InterPro" id="IPR000795">
    <property type="entry name" value="T_Tr_GTP-bd_dom"/>
</dbReference>
<dbReference type="InterPro" id="IPR027417">
    <property type="entry name" value="P-loop_NTPase"/>
</dbReference>
<dbReference type="PRINTS" id="PR00315">
    <property type="entry name" value="ELONGATNFCT"/>
</dbReference>
<gene>
    <name evidence="16" type="ORF">G7K_1215-t1</name>
</gene>
<keyword evidence="7" id="KW-0547">Nucleotide-binding</keyword>
<dbReference type="AlphaFoldDB" id="A0A0E9NBD0"/>
<evidence type="ECO:0000256" key="13">
    <source>
        <dbReference type="ARBA" id="ARBA00031881"/>
    </source>
</evidence>
<evidence type="ECO:0000256" key="7">
    <source>
        <dbReference type="ARBA" id="ARBA00022741"/>
    </source>
</evidence>
<evidence type="ECO:0000313" key="16">
    <source>
        <dbReference type="EMBL" id="GAO47001.1"/>
    </source>
</evidence>
<dbReference type="InterPro" id="IPR004161">
    <property type="entry name" value="EFTu-like_2"/>
</dbReference>